<dbReference type="NCBIfam" id="TIGR01502">
    <property type="entry name" value="B_methylAsp_ase"/>
    <property type="match status" value="1"/>
</dbReference>
<name>X1I0L3_9ZZZZ</name>
<dbReference type="EMBL" id="BARU01026241">
    <property type="protein sequence ID" value="GAH75252.1"/>
    <property type="molecule type" value="Genomic_DNA"/>
</dbReference>
<feature type="domain" description="Methylaspartate ammonia-lyase N-terminal" evidence="10">
    <location>
        <begin position="2"/>
        <end position="34"/>
    </location>
</feature>
<dbReference type="Gene3D" id="3.20.20.120">
    <property type="entry name" value="Enolase-like C-terminal domain"/>
    <property type="match status" value="1"/>
</dbReference>
<evidence type="ECO:0000256" key="6">
    <source>
        <dbReference type="ARBA" id="ARBA00012993"/>
    </source>
</evidence>
<evidence type="ECO:0000256" key="9">
    <source>
        <dbReference type="ARBA" id="ARBA00023239"/>
    </source>
</evidence>
<dbReference type="UniPathway" id="UPA00561">
    <property type="reaction ID" value="UER00618"/>
</dbReference>
<dbReference type="Pfam" id="PF07476">
    <property type="entry name" value="MAAL_C"/>
    <property type="match status" value="1"/>
</dbReference>
<sequence>RHSGVRYGLSQALLAATALTARRLPAQVLADEYGLEPARRPIPLFVQTGEERYLGADRAILKGADGLPHGLFNTMEKLGAGGEGLLDYCDWLRRRIEHLGGAEYHPFVQFDTYGTIGAYFDMDTEAMADYLAALAERARPYELRVEGVLEESNLGGQLASMARLRRRLGERAIPVALVADEWCNTLADIEAFAEAGAADYLQIKMPDLGSLTNAVEAVLCCQRAGVGAYLGGSCNETDISARLTVHVGLATGADYMLAKPGFGIDEALMVMR</sequence>
<keyword evidence="7" id="KW-0479">Metal-binding</keyword>
<dbReference type="PANTHER" id="PTHR48073">
    <property type="entry name" value="O-SUCCINYLBENZOATE SYNTHASE-RELATED"/>
    <property type="match status" value="1"/>
</dbReference>
<dbReference type="PANTHER" id="PTHR48073:SF2">
    <property type="entry name" value="O-SUCCINYLBENZOATE SYNTHASE"/>
    <property type="match status" value="1"/>
</dbReference>
<organism evidence="12">
    <name type="scientific">marine sediment metagenome</name>
    <dbReference type="NCBI Taxonomy" id="412755"/>
    <lineage>
        <taxon>unclassified sequences</taxon>
        <taxon>metagenomes</taxon>
        <taxon>ecological metagenomes</taxon>
    </lineage>
</organism>
<dbReference type="InterPro" id="IPR006395">
    <property type="entry name" value="Me_Asp_am_lyase"/>
</dbReference>
<dbReference type="Gene3D" id="3.30.390.10">
    <property type="entry name" value="Enolase-like, N-terminal domain"/>
    <property type="match status" value="1"/>
</dbReference>
<comment type="pathway">
    <text evidence="3">Amino-acid degradation; L-glutamate degradation via mesaconate pathway; acetate and pyruvate from L-glutamate: step 2/4.</text>
</comment>
<evidence type="ECO:0000256" key="5">
    <source>
        <dbReference type="ARBA" id="ARBA00011738"/>
    </source>
</evidence>
<proteinExistence type="inferred from homology"/>
<dbReference type="InterPro" id="IPR022662">
    <property type="entry name" value="MeAsp_NH4-lyase_C"/>
</dbReference>
<feature type="domain" description="Methylaspartate ammonia-lyase C-terminal" evidence="11">
    <location>
        <begin position="39"/>
        <end position="271"/>
    </location>
</feature>
<comment type="subunit">
    <text evidence="5">Homodimer.</text>
</comment>
<dbReference type="GO" id="GO:0019553">
    <property type="term" value="P:L-glutamate catabolic process via L-citramalate"/>
    <property type="evidence" value="ECO:0007669"/>
    <property type="project" value="UniProtKB-UniPathway"/>
</dbReference>
<dbReference type="InterPro" id="IPR022665">
    <property type="entry name" value="MeAsp_NH4-lyase_N"/>
</dbReference>
<comment type="caution">
    <text evidence="12">The sequence shown here is derived from an EMBL/GenBank/DDBJ whole genome shotgun (WGS) entry which is preliminary data.</text>
</comment>
<dbReference type="GO" id="GO:0050096">
    <property type="term" value="F:methylaspartate ammonia-lyase activity"/>
    <property type="evidence" value="ECO:0007669"/>
    <property type="project" value="UniProtKB-EC"/>
</dbReference>
<dbReference type="AlphaFoldDB" id="X1I0L3"/>
<evidence type="ECO:0000313" key="12">
    <source>
        <dbReference type="EMBL" id="GAH75252.1"/>
    </source>
</evidence>
<evidence type="ECO:0000256" key="7">
    <source>
        <dbReference type="ARBA" id="ARBA00022723"/>
    </source>
</evidence>
<comment type="catalytic activity">
    <reaction evidence="1">
        <text>(2S,3S)-3-methyl-L-aspartate = mesaconate + NH4(+)</text>
        <dbReference type="Rhea" id="RHEA:12829"/>
        <dbReference type="ChEBI" id="CHEBI:28938"/>
        <dbReference type="ChEBI" id="CHEBI:36986"/>
        <dbReference type="ChEBI" id="CHEBI:58724"/>
        <dbReference type="EC" id="4.3.1.2"/>
    </reaction>
</comment>
<evidence type="ECO:0000259" key="10">
    <source>
        <dbReference type="Pfam" id="PF05034"/>
    </source>
</evidence>
<reference evidence="12" key="1">
    <citation type="journal article" date="2014" name="Front. Microbiol.">
        <title>High frequency of phylogenetically diverse reductive dehalogenase-homologous genes in deep subseafloor sedimentary metagenomes.</title>
        <authorList>
            <person name="Kawai M."/>
            <person name="Futagami T."/>
            <person name="Toyoda A."/>
            <person name="Takaki Y."/>
            <person name="Nishi S."/>
            <person name="Hori S."/>
            <person name="Arai W."/>
            <person name="Tsubouchi T."/>
            <person name="Morono Y."/>
            <person name="Uchiyama I."/>
            <person name="Ito T."/>
            <person name="Fujiyama A."/>
            <person name="Inagaki F."/>
            <person name="Takami H."/>
        </authorList>
    </citation>
    <scope>NUCLEOTIDE SEQUENCE</scope>
    <source>
        <strain evidence="12">Expedition CK06-06</strain>
    </source>
</reference>
<comment type="cofactor">
    <cofactor evidence="2">
        <name>Mg(2+)</name>
        <dbReference type="ChEBI" id="CHEBI:18420"/>
    </cofactor>
</comment>
<evidence type="ECO:0000256" key="3">
    <source>
        <dbReference type="ARBA" id="ARBA00004675"/>
    </source>
</evidence>
<protein>
    <recommendedName>
        <fullName evidence="6">methylaspartate ammonia-lyase</fullName>
        <ecNumber evidence="6">4.3.1.2</ecNumber>
    </recommendedName>
</protein>
<keyword evidence="8" id="KW-0460">Magnesium</keyword>
<evidence type="ECO:0000256" key="2">
    <source>
        <dbReference type="ARBA" id="ARBA00001946"/>
    </source>
</evidence>
<evidence type="ECO:0000256" key="4">
    <source>
        <dbReference type="ARBA" id="ARBA00009954"/>
    </source>
</evidence>
<comment type="similarity">
    <text evidence="4">Belongs to the methylaspartate ammonia-lyase family.</text>
</comment>
<feature type="non-terminal residue" evidence="12">
    <location>
        <position position="1"/>
    </location>
</feature>
<dbReference type="SUPFAM" id="SSF51604">
    <property type="entry name" value="Enolase C-terminal domain-like"/>
    <property type="match status" value="1"/>
</dbReference>
<dbReference type="EC" id="4.3.1.2" evidence="6"/>
<keyword evidence="9" id="KW-0456">Lyase</keyword>
<dbReference type="SFLD" id="SFLDG00151">
    <property type="entry name" value="methylaspartate_ammonia-lyase"/>
    <property type="match status" value="1"/>
</dbReference>
<evidence type="ECO:0000259" key="11">
    <source>
        <dbReference type="Pfam" id="PF07476"/>
    </source>
</evidence>
<dbReference type="Pfam" id="PF05034">
    <property type="entry name" value="MAAL_N"/>
    <property type="match status" value="1"/>
</dbReference>
<dbReference type="SFLD" id="SFLDS00001">
    <property type="entry name" value="Enolase"/>
    <property type="match status" value="1"/>
</dbReference>
<accession>X1I0L3</accession>
<dbReference type="GO" id="GO:0046872">
    <property type="term" value="F:metal ion binding"/>
    <property type="evidence" value="ECO:0007669"/>
    <property type="project" value="UniProtKB-KW"/>
</dbReference>
<dbReference type="InterPro" id="IPR029017">
    <property type="entry name" value="Enolase-like_N"/>
</dbReference>
<gene>
    <name evidence="12" type="ORF">S03H2_42178</name>
</gene>
<evidence type="ECO:0000256" key="1">
    <source>
        <dbReference type="ARBA" id="ARBA00000789"/>
    </source>
</evidence>
<evidence type="ECO:0000256" key="8">
    <source>
        <dbReference type="ARBA" id="ARBA00022842"/>
    </source>
</evidence>
<dbReference type="InterPro" id="IPR036849">
    <property type="entry name" value="Enolase-like_C_sf"/>
</dbReference>
<dbReference type="SFLD" id="SFLDF00007">
    <property type="entry name" value="methylaspartate_ammonia-lyase"/>
    <property type="match status" value="1"/>
</dbReference>
<feature type="non-terminal residue" evidence="12">
    <location>
        <position position="272"/>
    </location>
</feature>